<reference evidence="2" key="1">
    <citation type="journal article" date="2023" name="Nat. Commun.">
        <title>Diploid and tetraploid genomes of Acorus and the evolution of monocots.</title>
        <authorList>
            <person name="Ma L."/>
            <person name="Liu K.W."/>
            <person name="Li Z."/>
            <person name="Hsiao Y.Y."/>
            <person name="Qi Y."/>
            <person name="Fu T."/>
            <person name="Tang G.D."/>
            <person name="Zhang D."/>
            <person name="Sun W.H."/>
            <person name="Liu D.K."/>
            <person name="Li Y."/>
            <person name="Chen G.Z."/>
            <person name="Liu X.D."/>
            <person name="Liao X.Y."/>
            <person name="Jiang Y.T."/>
            <person name="Yu X."/>
            <person name="Hao Y."/>
            <person name="Huang J."/>
            <person name="Zhao X.W."/>
            <person name="Ke S."/>
            <person name="Chen Y.Y."/>
            <person name="Wu W.L."/>
            <person name="Hsu J.L."/>
            <person name="Lin Y.F."/>
            <person name="Huang M.D."/>
            <person name="Li C.Y."/>
            <person name="Huang L."/>
            <person name="Wang Z.W."/>
            <person name="Zhao X."/>
            <person name="Zhong W.Y."/>
            <person name="Peng D.H."/>
            <person name="Ahmad S."/>
            <person name="Lan S."/>
            <person name="Zhang J.S."/>
            <person name="Tsai W.C."/>
            <person name="Van de Peer Y."/>
            <person name="Liu Z.J."/>
        </authorList>
    </citation>
    <scope>NUCLEOTIDE SEQUENCE</scope>
    <source>
        <strain evidence="2">CP</strain>
    </source>
</reference>
<comment type="caution">
    <text evidence="2">The sequence shown here is derived from an EMBL/GenBank/DDBJ whole genome shotgun (WGS) entry which is preliminary data.</text>
</comment>
<dbReference type="PANTHER" id="PTHR33781">
    <property type="entry name" value="PROTEIN PHYTOCHROME KINASE SUBSTRATE 1-RELATED"/>
    <property type="match status" value="1"/>
</dbReference>
<feature type="region of interest" description="Disordered" evidence="1">
    <location>
        <begin position="423"/>
        <end position="445"/>
    </location>
</feature>
<name>A0AAV9EYP1_ACOCL</name>
<protein>
    <submittedName>
        <fullName evidence="2">Protein PHYTOCHROME KINASE SUBSTRATE 4</fullName>
    </submittedName>
</protein>
<dbReference type="GO" id="GO:0009638">
    <property type="term" value="P:phototropism"/>
    <property type="evidence" value="ECO:0007669"/>
    <property type="project" value="InterPro"/>
</dbReference>
<organism evidence="2 3">
    <name type="scientific">Acorus calamus</name>
    <name type="common">Sweet flag</name>
    <dbReference type="NCBI Taxonomy" id="4465"/>
    <lineage>
        <taxon>Eukaryota</taxon>
        <taxon>Viridiplantae</taxon>
        <taxon>Streptophyta</taxon>
        <taxon>Embryophyta</taxon>
        <taxon>Tracheophyta</taxon>
        <taxon>Spermatophyta</taxon>
        <taxon>Magnoliopsida</taxon>
        <taxon>Liliopsida</taxon>
        <taxon>Acoraceae</taxon>
        <taxon>Acorus</taxon>
    </lineage>
</organism>
<dbReference type="AlphaFoldDB" id="A0AAV9EYP1"/>
<keyword evidence="3" id="KW-1185">Reference proteome</keyword>
<dbReference type="EMBL" id="JAUJYO010000005">
    <property type="protein sequence ID" value="KAK1317973.1"/>
    <property type="molecule type" value="Genomic_DNA"/>
</dbReference>
<dbReference type="GO" id="GO:0016301">
    <property type="term" value="F:kinase activity"/>
    <property type="evidence" value="ECO:0007669"/>
    <property type="project" value="UniProtKB-KW"/>
</dbReference>
<dbReference type="InterPro" id="IPR039615">
    <property type="entry name" value="PKS"/>
</dbReference>
<dbReference type="Proteomes" id="UP001180020">
    <property type="component" value="Unassembled WGS sequence"/>
</dbReference>
<gene>
    <name evidence="2" type="primary">PKS4</name>
    <name evidence="2" type="ORF">QJS10_CPA05g00631</name>
</gene>
<evidence type="ECO:0000313" key="3">
    <source>
        <dbReference type="Proteomes" id="UP001180020"/>
    </source>
</evidence>
<sequence>MERFTVTATATTFNGYLSQKQTPFDPKPHFRGPSFSSYLPTTATTAAADAELSIFDAERYFNSLQEQNNHPHKPPPPPPQPLNLDRPVERFSSVSSSDGYYNRNHRTNSSFHATPTECSEASWNSQSGLLTNPPGSVLVSVKALPLNERRKQGGSASKWLFGRNCPCSGRRSVEIEDPVQKNPNFTDPIKKESYRAAVEPNEAAEMARLKFVPQNWAKEQEPMVNYSPENRFPADLSCRIVNSGSAGGGFSFPMLNPTAKPVSPPRDSLEVFRPFHRRLPFSSAGDIDGRRSFTFPVSPSKAPRGLVLADDDAASDSSSDLFEIESFSTTATYRRRDSLDERLRSNLEAARGFANIETASVCAPSEASVEWSVATAEASAASEYADEVRFAVPAEQEKVGGGRRRGNGLLGCRCEKAVNVGPGPHPVRAGPGQVESGRRADSGRDLAGLTARLVPKHAITRSYSARMSRGVVTR</sequence>
<reference evidence="2" key="2">
    <citation type="submission" date="2023-06" db="EMBL/GenBank/DDBJ databases">
        <authorList>
            <person name="Ma L."/>
            <person name="Liu K.-W."/>
            <person name="Li Z."/>
            <person name="Hsiao Y.-Y."/>
            <person name="Qi Y."/>
            <person name="Fu T."/>
            <person name="Tang G."/>
            <person name="Zhang D."/>
            <person name="Sun W.-H."/>
            <person name="Liu D.-K."/>
            <person name="Li Y."/>
            <person name="Chen G.-Z."/>
            <person name="Liu X.-D."/>
            <person name="Liao X.-Y."/>
            <person name="Jiang Y.-T."/>
            <person name="Yu X."/>
            <person name="Hao Y."/>
            <person name="Huang J."/>
            <person name="Zhao X.-W."/>
            <person name="Ke S."/>
            <person name="Chen Y.-Y."/>
            <person name="Wu W.-L."/>
            <person name="Hsu J.-L."/>
            <person name="Lin Y.-F."/>
            <person name="Huang M.-D."/>
            <person name="Li C.-Y."/>
            <person name="Huang L."/>
            <person name="Wang Z.-W."/>
            <person name="Zhao X."/>
            <person name="Zhong W.-Y."/>
            <person name="Peng D.-H."/>
            <person name="Ahmad S."/>
            <person name="Lan S."/>
            <person name="Zhang J.-S."/>
            <person name="Tsai W.-C."/>
            <person name="Van De Peer Y."/>
            <person name="Liu Z.-J."/>
        </authorList>
    </citation>
    <scope>NUCLEOTIDE SEQUENCE</scope>
    <source>
        <strain evidence="2">CP</strain>
        <tissue evidence="2">Leaves</tissue>
    </source>
</reference>
<dbReference type="PANTHER" id="PTHR33781:SF1">
    <property type="entry name" value="PROTEIN PHYTOCHROME KINASE SUBSTRATE 4"/>
    <property type="match status" value="1"/>
</dbReference>
<evidence type="ECO:0000313" key="2">
    <source>
        <dbReference type="EMBL" id="KAK1317973.1"/>
    </source>
</evidence>
<feature type="region of interest" description="Disordered" evidence="1">
    <location>
        <begin position="66"/>
        <end position="113"/>
    </location>
</feature>
<proteinExistence type="predicted"/>
<evidence type="ECO:0000256" key="1">
    <source>
        <dbReference type="SAM" id="MobiDB-lite"/>
    </source>
</evidence>
<keyword evidence="2" id="KW-0808">Transferase</keyword>
<keyword evidence="2" id="KW-0418">Kinase</keyword>
<accession>A0AAV9EYP1</accession>